<protein>
    <recommendedName>
        <fullName evidence="3">Putative gamma-glutamylcyclotransferase</fullName>
    </recommendedName>
</protein>
<dbReference type="Gene3D" id="3.10.490.10">
    <property type="entry name" value="Gamma-glutamyl cyclotransferase-like"/>
    <property type="match status" value="1"/>
</dbReference>
<dbReference type="Proteomes" id="UP000554235">
    <property type="component" value="Unassembled WGS sequence"/>
</dbReference>
<keyword evidence="2" id="KW-0808">Transferase</keyword>
<dbReference type="InterPro" id="IPR009288">
    <property type="entry name" value="AIG2-like_dom"/>
</dbReference>
<proteinExistence type="inferred from homology"/>
<sequence>METSSKPRPVFIYGTLRVPNLLAWVLTHDFSNITAVQAISRPGKVYGYARYSIHDCDYPAAVKHHNPSSFVDGFLLDLETNSQRQKLDDFEGDQYKAAPVTVVLANGETVEADMYVWDDDEDALTSLPWDLDWFIRERSALWSEE</sequence>
<evidence type="ECO:0000256" key="1">
    <source>
        <dbReference type="ARBA" id="ARBA00008861"/>
    </source>
</evidence>
<dbReference type="InterPro" id="IPR036568">
    <property type="entry name" value="GGCT-like_sf"/>
</dbReference>
<comment type="caution">
    <text evidence="5">The sequence shown here is derived from an EMBL/GenBank/DDBJ whole genome shotgun (WGS) entry which is preliminary data.</text>
</comment>
<reference evidence="5 6" key="1">
    <citation type="submission" date="2020-01" db="EMBL/GenBank/DDBJ databases">
        <title>Identification and distribution of gene clusters putatively required for synthesis of sphingolipid metabolism inhibitors in phylogenetically diverse species of the filamentous fungus Fusarium.</title>
        <authorList>
            <person name="Kim H.-S."/>
            <person name="Busman M."/>
            <person name="Brown D.W."/>
            <person name="Divon H."/>
            <person name="Uhlig S."/>
            <person name="Proctor R.H."/>
        </authorList>
    </citation>
    <scope>NUCLEOTIDE SEQUENCE [LARGE SCALE GENOMIC DNA]</scope>
    <source>
        <strain evidence="5 6">NRRL 20459</strain>
    </source>
</reference>
<organism evidence="5 6">
    <name type="scientific">Fusarium albosuccineum</name>
    <dbReference type="NCBI Taxonomy" id="1237068"/>
    <lineage>
        <taxon>Eukaryota</taxon>
        <taxon>Fungi</taxon>
        <taxon>Dikarya</taxon>
        <taxon>Ascomycota</taxon>
        <taxon>Pezizomycotina</taxon>
        <taxon>Sordariomycetes</taxon>
        <taxon>Hypocreomycetidae</taxon>
        <taxon>Hypocreales</taxon>
        <taxon>Nectriaceae</taxon>
        <taxon>Fusarium</taxon>
        <taxon>Fusarium decemcellulare species complex</taxon>
    </lineage>
</organism>
<dbReference type="InterPro" id="IPR013024">
    <property type="entry name" value="GGCT-like"/>
</dbReference>
<feature type="domain" description="Gamma-glutamylcyclotransferase AIG2-like" evidence="4">
    <location>
        <begin position="10"/>
        <end position="126"/>
    </location>
</feature>
<comment type="similarity">
    <text evidence="1">Belongs to the gamma-glutamylcyclotransferase family.</text>
</comment>
<evidence type="ECO:0000313" key="6">
    <source>
        <dbReference type="Proteomes" id="UP000554235"/>
    </source>
</evidence>
<evidence type="ECO:0000256" key="2">
    <source>
        <dbReference type="ARBA" id="ARBA00022679"/>
    </source>
</evidence>
<evidence type="ECO:0000259" key="4">
    <source>
        <dbReference type="Pfam" id="PF06094"/>
    </source>
</evidence>
<evidence type="ECO:0000313" key="5">
    <source>
        <dbReference type="EMBL" id="KAF4459716.1"/>
    </source>
</evidence>
<dbReference type="EMBL" id="JAADYS010002110">
    <property type="protein sequence ID" value="KAF4459716.1"/>
    <property type="molecule type" value="Genomic_DNA"/>
</dbReference>
<dbReference type="PANTHER" id="PTHR31544:SF2">
    <property type="entry name" value="AIG2-LIKE PROTEIN D"/>
    <property type="match status" value="1"/>
</dbReference>
<name>A0A8H4L0G4_9HYPO</name>
<dbReference type="PANTHER" id="PTHR31544">
    <property type="entry name" value="AIG2-LIKE PROTEIN D"/>
    <property type="match status" value="1"/>
</dbReference>
<dbReference type="CDD" id="cd06661">
    <property type="entry name" value="GGCT_like"/>
    <property type="match status" value="1"/>
</dbReference>
<accession>A0A8H4L0G4</accession>
<keyword evidence="6" id="KW-1185">Reference proteome</keyword>
<gene>
    <name evidence="5" type="ORF">FALBO_13520</name>
</gene>
<dbReference type="InterPro" id="IPR045038">
    <property type="entry name" value="AIG2-like"/>
</dbReference>
<evidence type="ECO:0000256" key="3">
    <source>
        <dbReference type="ARBA" id="ARBA00030602"/>
    </source>
</evidence>
<dbReference type="AlphaFoldDB" id="A0A8H4L0G4"/>
<dbReference type="SUPFAM" id="SSF110857">
    <property type="entry name" value="Gamma-glutamyl cyclotransferase-like"/>
    <property type="match status" value="1"/>
</dbReference>
<dbReference type="Pfam" id="PF06094">
    <property type="entry name" value="GGACT"/>
    <property type="match status" value="1"/>
</dbReference>
<dbReference type="OrthoDB" id="1044435at2759"/>
<dbReference type="GO" id="GO:0016740">
    <property type="term" value="F:transferase activity"/>
    <property type="evidence" value="ECO:0007669"/>
    <property type="project" value="UniProtKB-KW"/>
</dbReference>